<dbReference type="EMBL" id="JAATIQ010000013">
    <property type="protein sequence ID" value="KAF4401196.1"/>
    <property type="molecule type" value="Genomic_DNA"/>
</dbReference>
<protein>
    <recommendedName>
        <fullName evidence="3">MATH domain-containing protein</fullName>
    </recommendedName>
</protein>
<dbReference type="InterPro" id="IPR008974">
    <property type="entry name" value="TRAF-like"/>
</dbReference>
<organism evidence="4 5">
    <name type="scientific">Cannabis sativa</name>
    <name type="common">Hemp</name>
    <name type="synonym">Marijuana</name>
    <dbReference type="NCBI Taxonomy" id="3483"/>
    <lineage>
        <taxon>Eukaryota</taxon>
        <taxon>Viridiplantae</taxon>
        <taxon>Streptophyta</taxon>
        <taxon>Embryophyta</taxon>
        <taxon>Tracheophyta</taxon>
        <taxon>Spermatophyta</taxon>
        <taxon>Magnoliopsida</taxon>
        <taxon>eudicotyledons</taxon>
        <taxon>Gunneridae</taxon>
        <taxon>Pentapetalae</taxon>
        <taxon>rosids</taxon>
        <taxon>fabids</taxon>
        <taxon>Rosales</taxon>
        <taxon>Cannabaceae</taxon>
        <taxon>Cannabis</taxon>
    </lineage>
</organism>
<dbReference type="PANTHER" id="PTHR46236">
    <property type="entry name" value="TRAF-LIKE SUPERFAMILY PROTEIN"/>
    <property type="match status" value="1"/>
</dbReference>
<evidence type="ECO:0000256" key="2">
    <source>
        <dbReference type="SAM" id="Coils"/>
    </source>
</evidence>
<dbReference type="CDD" id="cd00121">
    <property type="entry name" value="MATH"/>
    <property type="match status" value="1"/>
</dbReference>
<keyword evidence="1 2" id="KW-0175">Coiled coil</keyword>
<evidence type="ECO:0000313" key="4">
    <source>
        <dbReference type="EMBL" id="KAF4401196.1"/>
    </source>
</evidence>
<keyword evidence="5" id="KW-1185">Reference proteome</keyword>
<dbReference type="PANTHER" id="PTHR46236:SF35">
    <property type="entry name" value="MATH DOMAIN-CONTAINING PROTEIN"/>
    <property type="match status" value="1"/>
</dbReference>
<gene>
    <name evidence="4" type="ORF">G4B88_014037</name>
</gene>
<evidence type="ECO:0000259" key="3">
    <source>
        <dbReference type="PROSITE" id="PS50144"/>
    </source>
</evidence>
<feature type="coiled-coil region" evidence="2">
    <location>
        <begin position="271"/>
        <end position="360"/>
    </location>
</feature>
<evidence type="ECO:0000256" key="1">
    <source>
        <dbReference type="ARBA" id="ARBA00023054"/>
    </source>
</evidence>
<dbReference type="InterPro" id="IPR050804">
    <property type="entry name" value="MCC"/>
</dbReference>
<reference evidence="4 5" key="1">
    <citation type="journal article" date="2020" name="bioRxiv">
        <title>Sequence and annotation of 42 cannabis genomes reveals extensive copy number variation in cannabinoid synthesis and pathogen resistance genes.</title>
        <authorList>
            <person name="Mckernan K.J."/>
            <person name="Helbert Y."/>
            <person name="Kane L.T."/>
            <person name="Ebling H."/>
            <person name="Zhang L."/>
            <person name="Liu B."/>
            <person name="Eaton Z."/>
            <person name="Mclaughlin S."/>
            <person name="Kingan S."/>
            <person name="Baybayan P."/>
            <person name="Concepcion G."/>
            <person name="Jordan M."/>
            <person name="Riva A."/>
            <person name="Barbazuk W."/>
            <person name="Harkins T."/>
        </authorList>
    </citation>
    <scope>NUCLEOTIDE SEQUENCE [LARGE SCALE GENOMIC DNA]</scope>
    <source>
        <strain evidence="5">cv. Jamaican Lion 4</strain>
        <tissue evidence="4">Leaf</tissue>
    </source>
</reference>
<comment type="caution">
    <text evidence="4">The sequence shown here is derived from an EMBL/GenBank/DDBJ whole genome shotgun (WGS) entry which is preliminary data.</text>
</comment>
<dbReference type="Pfam" id="PF22486">
    <property type="entry name" value="MATH_2"/>
    <property type="match status" value="1"/>
</dbReference>
<sequence length="473" mass="54900">MALGFGKEGEIVIIHIKLEFNSIRFSLTSFASDFFNYANNYIAQAIEANNYGRRILIFPKGDNVEYLSIYLELAESETFLPGWSKSVQFYYSLSVINENPQLTVKKEAKNVFYANNKVWGFPTFIPLTKLNYPCNGFLVSDVCTVEAEVRFYIEELDDKKKSKEANKKPTHVKTTSTLSEYDTLFVGIQNLLEGDTFDSDKFISSFSLSSSCSVREIAKAKHTWKEYLELDLDDIIQLEKYFKLKNSFSILLSTNSLGYKEQKVDEVTEFMANFDRNCEQYEIAKEEMKEVKEKEKSIDDLKTCMRQICSDFLRFRKQAEVHDNEIVKLERQLAERKANKERHKKRLEDMAIRVSSLKQALLTTEEDYVKLSVPKKEQAKKVIVDMRNSWKSFKLQRSYTQNSLLLILLLPLVNQNVSVRNLGLIPIINFKQFFEKNIPKMYKENGKCSGKNNRCFWIDGEEFIMAVAMAVVA</sequence>
<accession>A0A7J6I1D6</accession>
<evidence type="ECO:0000313" key="5">
    <source>
        <dbReference type="Proteomes" id="UP000583929"/>
    </source>
</evidence>
<proteinExistence type="predicted"/>
<dbReference type="PROSITE" id="PS50144">
    <property type="entry name" value="MATH"/>
    <property type="match status" value="1"/>
</dbReference>
<dbReference type="SMART" id="SM00061">
    <property type="entry name" value="MATH"/>
    <property type="match status" value="1"/>
</dbReference>
<dbReference type="AlphaFoldDB" id="A0A7J6I1D6"/>
<dbReference type="Gene3D" id="2.60.210.10">
    <property type="entry name" value="Apoptosis, Tumor Necrosis Factor Receptor Associated Protein 2, Chain A"/>
    <property type="match status" value="1"/>
</dbReference>
<dbReference type="SUPFAM" id="SSF49599">
    <property type="entry name" value="TRAF domain-like"/>
    <property type="match status" value="1"/>
</dbReference>
<feature type="domain" description="MATH" evidence="3">
    <location>
        <begin position="20"/>
        <end position="149"/>
    </location>
</feature>
<dbReference type="Proteomes" id="UP000583929">
    <property type="component" value="Unassembled WGS sequence"/>
</dbReference>
<name>A0A7J6I1D6_CANSA</name>
<dbReference type="InterPro" id="IPR002083">
    <property type="entry name" value="MATH/TRAF_dom"/>
</dbReference>